<sequence length="84" mass="9918">MQLFTPTEMATSRLKSAVQENIETALIDLGKRWQNSTNESFNGEFRDECLAMEWFRNRTVAKIVIEGRRTRYNEVYAHFRANTK</sequence>
<dbReference type="PANTHER" id="PTHR47515:SF1">
    <property type="entry name" value="BLR2054 PROTEIN"/>
    <property type="match status" value="1"/>
</dbReference>
<gene>
    <name evidence="2" type="ORF">PFI31113_04916</name>
</gene>
<feature type="domain" description="Integrase catalytic" evidence="1">
    <location>
        <begin position="21"/>
        <end position="78"/>
    </location>
</feature>
<evidence type="ECO:0000313" key="2">
    <source>
        <dbReference type="EMBL" id="VVE54627.1"/>
    </source>
</evidence>
<dbReference type="GO" id="GO:0015074">
    <property type="term" value="P:DNA integration"/>
    <property type="evidence" value="ECO:0007669"/>
    <property type="project" value="InterPro"/>
</dbReference>
<evidence type="ECO:0000259" key="1">
    <source>
        <dbReference type="Pfam" id="PF13683"/>
    </source>
</evidence>
<dbReference type="Proteomes" id="UP000382577">
    <property type="component" value="Unassembled WGS sequence"/>
</dbReference>
<reference evidence="2 3" key="1">
    <citation type="submission" date="2019-08" db="EMBL/GenBank/DDBJ databases">
        <authorList>
            <person name="Peeters C."/>
        </authorList>
    </citation>
    <scope>NUCLEOTIDE SEQUENCE [LARGE SCALE GENOMIC DNA]</scope>
    <source>
        <strain evidence="2 3">LMG 31113</strain>
    </source>
</reference>
<dbReference type="AlphaFoldDB" id="A0A5E4Z1R9"/>
<organism evidence="2 3">
    <name type="scientific">Pandoraea fibrosis</name>
    <dbReference type="NCBI Taxonomy" id="1891094"/>
    <lineage>
        <taxon>Bacteria</taxon>
        <taxon>Pseudomonadati</taxon>
        <taxon>Pseudomonadota</taxon>
        <taxon>Betaproteobacteria</taxon>
        <taxon>Burkholderiales</taxon>
        <taxon>Burkholderiaceae</taxon>
        <taxon>Pandoraea</taxon>
    </lineage>
</organism>
<evidence type="ECO:0000313" key="3">
    <source>
        <dbReference type="Proteomes" id="UP000382577"/>
    </source>
</evidence>
<dbReference type="EMBL" id="CABPRW010000021">
    <property type="protein sequence ID" value="VVE54627.1"/>
    <property type="molecule type" value="Genomic_DNA"/>
</dbReference>
<protein>
    <submittedName>
        <fullName evidence="2">Transposase</fullName>
    </submittedName>
</protein>
<name>A0A5E4Z1R9_9BURK</name>
<dbReference type="InterPro" id="IPR001584">
    <property type="entry name" value="Integrase_cat-core"/>
</dbReference>
<dbReference type="RefSeq" id="WP_191623553.1">
    <property type="nucleotide sequence ID" value="NZ_CABPRW010000021.1"/>
</dbReference>
<proteinExistence type="predicted"/>
<accession>A0A5E4Z1R9</accession>
<dbReference type="PANTHER" id="PTHR47515">
    <property type="entry name" value="LOW CALCIUM RESPONSE LOCUS PROTEIN T"/>
    <property type="match status" value="1"/>
</dbReference>
<dbReference type="Pfam" id="PF13683">
    <property type="entry name" value="rve_3"/>
    <property type="match status" value="1"/>
</dbReference>